<dbReference type="Proteomes" id="UP000010552">
    <property type="component" value="Unassembled WGS sequence"/>
</dbReference>
<organism evidence="1 2">
    <name type="scientific">Pteropus alecto</name>
    <name type="common">Black flying fox</name>
    <dbReference type="NCBI Taxonomy" id="9402"/>
    <lineage>
        <taxon>Eukaryota</taxon>
        <taxon>Metazoa</taxon>
        <taxon>Chordata</taxon>
        <taxon>Craniata</taxon>
        <taxon>Vertebrata</taxon>
        <taxon>Euteleostomi</taxon>
        <taxon>Mammalia</taxon>
        <taxon>Eutheria</taxon>
        <taxon>Laurasiatheria</taxon>
        <taxon>Chiroptera</taxon>
        <taxon>Yinpterochiroptera</taxon>
        <taxon>Pteropodoidea</taxon>
        <taxon>Pteropodidae</taxon>
        <taxon>Pteropodinae</taxon>
        <taxon>Pteropus</taxon>
    </lineage>
</organism>
<gene>
    <name evidence="1" type="ORF">PAL_GLEAN10011131</name>
</gene>
<sequence>MPGWPPRLSQDQSWRSAFLLPQKVGIWGHACFPLGSSQARFRKPLLRDLTLGADPLRSGLVSGNLSPLAASRLSCIDSWFEVNRSCPEHPAD</sequence>
<proteinExistence type="predicted"/>
<dbReference type="EMBL" id="KB030537">
    <property type="protein sequence ID" value="ELK15456.1"/>
    <property type="molecule type" value="Genomic_DNA"/>
</dbReference>
<reference evidence="2" key="1">
    <citation type="journal article" date="2013" name="Science">
        <title>Comparative analysis of bat genomes provides insight into the evolution of flight and immunity.</title>
        <authorList>
            <person name="Zhang G."/>
            <person name="Cowled C."/>
            <person name="Shi Z."/>
            <person name="Huang Z."/>
            <person name="Bishop-Lilly K.A."/>
            <person name="Fang X."/>
            <person name="Wynne J.W."/>
            <person name="Xiong Z."/>
            <person name="Baker M.L."/>
            <person name="Zhao W."/>
            <person name="Tachedjian M."/>
            <person name="Zhu Y."/>
            <person name="Zhou P."/>
            <person name="Jiang X."/>
            <person name="Ng J."/>
            <person name="Yang L."/>
            <person name="Wu L."/>
            <person name="Xiao J."/>
            <person name="Feng Y."/>
            <person name="Chen Y."/>
            <person name="Sun X."/>
            <person name="Zhang Y."/>
            <person name="Marsh G.A."/>
            <person name="Crameri G."/>
            <person name="Broder C.C."/>
            <person name="Frey K.G."/>
            <person name="Wang L.F."/>
            <person name="Wang J."/>
        </authorList>
    </citation>
    <scope>NUCLEOTIDE SEQUENCE [LARGE SCALE GENOMIC DNA]</scope>
</reference>
<evidence type="ECO:0000313" key="2">
    <source>
        <dbReference type="Proteomes" id="UP000010552"/>
    </source>
</evidence>
<keyword evidence="2" id="KW-1185">Reference proteome</keyword>
<protein>
    <submittedName>
        <fullName evidence="1">Uncharacterized protein</fullName>
    </submittedName>
</protein>
<dbReference type="InParanoid" id="L5KWU8"/>
<dbReference type="AlphaFoldDB" id="L5KWU8"/>
<accession>L5KWU8</accession>
<dbReference type="eggNOG" id="KOG0801">
    <property type="taxonomic scope" value="Eukaryota"/>
</dbReference>
<name>L5KWU8_PTEAL</name>
<evidence type="ECO:0000313" key="1">
    <source>
        <dbReference type="EMBL" id="ELK15456.1"/>
    </source>
</evidence>